<dbReference type="Pfam" id="PF01636">
    <property type="entry name" value="APH"/>
    <property type="match status" value="1"/>
</dbReference>
<reference evidence="2" key="1">
    <citation type="submission" date="2022-10" db="EMBL/GenBank/DDBJ databases">
        <title>Determination and structural analysis of whole genome sequence of Sarocladium strictum F4-1.</title>
        <authorList>
            <person name="Hu L."/>
            <person name="Jiang Y."/>
        </authorList>
    </citation>
    <scope>NUCLEOTIDE SEQUENCE</scope>
    <source>
        <strain evidence="2">F4-1</strain>
    </source>
</reference>
<keyword evidence="3" id="KW-1185">Reference proteome</keyword>
<dbReference type="Gene3D" id="3.90.1200.10">
    <property type="match status" value="1"/>
</dbReference>
<comment type="caution">
    <text evidence="2">The sequence shown here is derived from an EMBL/GenBank/DDBJ whole genome shotgun (WGS) entry which is preliminary data.</text>
</comment>
<dbReference type="InterPro" id="IPR011009">
    <property type="entry name" value="Kinase-like_dom_sf"/>
</dbReference>
<dbReference type="AlphaFoldDB" id="A0AA39GLV4"/>
<dbReference type="InterPro" id="IPR002575">
    <property type="entry name" value="Aminoglycoside_PTrfase"/>
</dbReference>
<dbReference type="EMBL" id="JAPDFR010000002">
    <property type="protein sequence ID" value="KAK0389339.1"/>
    <property type="molecule type" value="Genomic_DNA"/>
</dbReference>
<evidence type="ECO:0000313" key="3">
    <source>
        <dbReference type="Proteomes" id="UP001175261"/>
    </source>
</evidence>
<organism evidence="2 3">
    <name type="scientific">Sarocladium strictum</name>
    <name type="common">Black bundle disease fungus</name>
    <name type="synonym">Acremonium strictum</name>
    <dbReference type="NCBI Taxonomy" id="5046"/>
    <lineage>
        <taxon>Eukaryota</taxon>
        <taxon>Fungi</taxon>
        <taxon>Dikarya</taxon>
        <taxon>Ascomycota</taxon>
        <taxon>Pezizomycotina</taxon>
        <taxon>Sordariomycetes</taxon>
        <taxon>Hypocreomycetidae</taxon>
        <taxon>Hypocreales</taxon>
        <taxon>Sarocladiaceae</taxon>
        <taxon>Sarocladium</taxon>
    </lineage>
</organism>
<dbReference type="SUPFAM" id="SSF56112">
    <property type="entry name" value="Protein kinase-like (PK-like)"/>
    <property type="match status" value="1"/>
</dbReference>
<evidence type="ECO:0000259" key="1">
    <source>
        <dbReference type="Pfam" id="PF01636"/>
    </source>
</evidence>
<dbReference type="Proteomes" id="UP001175261">
    <property type="component" value="Unassembled WGS sequence"/>
</dbReference>
<sequence>MSYSNGDDGLHLDKSGERLHVISPSTETSDNIDAFFRRNGFHVETRAICDKFARDRFPSAIVDPIPSQGYCSYTLRVGSDKVLQFRPDAFPINVGIIPEGRKTLGNLVPGIEGLGEVHGIRTDQDDQRSDELSAFLLDRVAGITLEDLHLAVSGDEKRMLHLKRRLVSDLAVVFGKTYLSSRAVSPKGINVPQKGKVGSSLAWRVRLLQGVVSEEVSTVLAQVRGSLSEIENLPWCLTHGDLVPANIMLDPSTGRLCGLIDWAEGEYLPFGVGLYGLEEVLGTTQGGHFQYHSFHRLLRAEFWLRFHGYLCGQGVHIGTSEFQCIMLARKLGILLWRGIAFAEGRIDRVVEVGVDDGELHKLHLFLAEDDVTFTGGCGENCQWSRQIQSAPGCTRKMSTLVWKACSGVFRGMRALYQSVQASLSLHYSKG</sequence>
<evidence type="ECO:0000313" key="2">
    <source>
        <dbReference type="EMBL" id="KAK0389339.1"/>
    </source>
</evidence>
<name>A0AA39GLV4_SARSR</name>
<protein>
    <recommendedName>
        <fullName evidence="1">Aminoglycoside phosphotransferase domain-containing protein</fullName>
    </recommendedName>
</protein>
<accession>A0AA39GLV4</accession>
<gene>
    <name evidence="2" type="ORF">NLU13_2914</name>
</gene>
<feature type="domain" description="Aminoglycoside phosphotransferase" evidence="1">
    <location>
        <begin position="226"/>
        <end position="264"/>
    </location>
</feature>
<proteinExistence type="predicted"/>